<sequence>MDPGSSSRWGTVVSPRVLAQNHQHMMCVRVDPAIDGHQNYMQVEEAVLLPLDDEVNTYGNAWAVRKRHVEKSGFEDADPLRNRTFKIVNEGKINGISGNPVGYKVVAPPPQTASHPSIVRGGEEGQVCSAPPLGLQVPRWRSLGWREMDYEFV</sequence>
<name>L8G616_PSED2</name>
<evidence type="ECO:0000313" key="3">
    <source>
        <dbReference type="EMBL" id="ELR08289.1"/>
    </source>
</evidence>
<dbReference type="InterPro" id="IPR000269">
    <property type="entry name" value="Cu_amine_oxidase"/>
</dbReference>
<evidence type="ECO:0000313" key="4">
    <source>
        <dbReference type="Proteomes" id="UP000011064"/>
    </source>
</evidence>
<evidence type="ECO:0000259" key="2">
    <source>
        <dbReference type="Pfam" id="PF01179"/>
    </source>
</evidence>
<dbReference type="EMBL" id="GL573215">
    <property type="protein sequence ID" value="ELR08289.1"/>
    <property type="molecule type" value="Genomic_DNA"/>
</dbReference>
<keyword evidence="1" id="KW-0479">Metal-binding</keyword>
<comment type="PTM">
    <text evidence="1">Topaquinone (TPQ) is generated by copper-dependent autoxidation of a specific tyrosyl residue.</text>
</comment>
<reference evidence="4" key="1">
    <citation type="submission" date="2010-09" db="EMBL/GenBank/DDBJ databases">
        <title>The genome sequence of Geomyces destructans 20631-21.</title>
        <authorList>
            <consortium name="The Broad Institute Genome Sequencing Platform"/>
            <person name="Cuomo C.A."/>
            <person name="Blehert D.S."/>
            <person name="Lorch J.M."/>
            <person name="Young S.K."/>
            <person name="Zeng Q."/>
            <person name="Gargeya S."/>
            <person name="Fitzgerald M."/>
            <person name="Haas B."/>
            <person name="Abouelleil A."/>
            <person name="Alvarado L."/>
            <person name="Arachchi H.M."/>
            <person name="Berlin A."/>
            <person name="Brown A."/>
            <person name="Chapman S.B."/>
            <person name="Chen Z."/>
            <person name="Dunbar C."/>
            <person name="Freedman E."/>
            <person name="Gearin G."/>
            <person name="Gellesch M."/>
            <person name="Goldberg J."/>
            <person name="Griggs A."/>
            <person name="Gujja S."/>
            <person name="Heiman D."/>
            <person name="Howarth C."/>
            <person name="Larson L."/>
            <person name="Lui A."/>
            <person name="MacDonald P.J.P."/>
            <person name="Montmayeur A."/>
            <person name="Murphy C."/>
            <person name="Neiman D."/>
            <person name="Pearson M."/>
            <person name="Priest M."/>
            <person name="Roberts A."/>
            <person name="Saif S."/>
            <person name="Shea T."/>
            <person name="Shenoy N."/>
            <person name="Sisk P."/>
            <person name="Stolte C."/>
            <person name="Sykes S."/>
            <person name="Wortman J."/>
            <person name="Nusbaum C."/>
            <person name="Birren B."/>
        </authorList>
    </citation>
    <scope>NUCLEOTIDE SEQUENCE [LARGE SCALE GENOMIC DNA]</scope>
    <source>
        <strain evidence="4">ATCC MYA-4855 / 20631-21</strain>
    </source>
</reference>
<feature type="domain" description="Copper amine oxidase catalytic" evidence="2">
    <location>
        <begin position="5"/>
        <end position="109"/>
    </location>
</feature>
<dbReference type="GO" id="GO:0009308">
    <property type="term" value="P:amine metabolic process"/>
    <property type="evidence" value="ECO:0007669"/>
    <property type="project" value="UniProtKB-UniRule"/>
</dbReference>
<dbReference type="InterPro" id="IPR036460">
    <property type="entry name" value="Cu_amine_oxidase_C_sf"/>
</dbReference>
<dbReference type="SUPFAM" id="SSF49998">
    <property type="entry name" value="Amine oxidase catalytic domain"/>
    <property type="match status" value="1"/>
</dbReference>
<dbReference type="STRING" id="658429.L8G616"/>
<dbReference type="GO" id="GO:0005507">
    <property type="term" value="F:copper ion binding"/>
    <property type="evidence" value="ECO:0007669"/>
    <property type="project" value="InterPro"/>
</dbReference>
<comment type="similarity">
    <text evidence="1">Belongs to the copper/topaquinone oxidase family.</text>
</comment>
<dbReference type="InParanoid" id="L8G616"/>
<keyword evidence="1" id="KW-0801">TPQ</keyword>
<dbReference type="PANTHER" id="PTHR10638:SF91">
    <property type="entry name" value="AMINE OXIDASE"/>
    <property type="match status" value="1"/>
</dbReference>
<evidence type="ECO:0000256" key="1">
    <source>
        <dbReference type="RuleBase" id="RU000672"/>
    </source>
</evidence>
<dbReference type="AlphaFoldDB" id="L8G616"/>
<accession>L8G616</accession>
<keyword evidence="4" id="KW-1185">Reference proteome</keyword>
<dbReference type="EC" id="1.4.3.-" evidence="1"/>
<dbReference type="Pfam" id="PF01179">
    <property type="entry name" value="Cu_amine_oxid"/>
    <property type="match status" value="1"/>
</dbReference>
<dbReference type="Gene3D" id="2.70.98.20">
    <property type="entry name" value="Copper amine oxidase, catalytic domain"/>
    <property type="match status" value="1"/>
</dbReference>
<dbReference type="GO" id="GO:0008131">
    <property type="term" value="F:primary methylamine oxidase activity"/>
    <property type="evidence" value="ECO:0007669"/>
    <property type="project" value="InterPro"/>
</dbReference>
<dbReference type="GO" id="GO:0048038">
    <property type="term" value="F:quinone binding"/>
    <property type="evidence" value="ECO:0007669"/>
    <property type="project" value="InterPro"/>
</dbReference>
<dbReference type="InterPro" id="IPR015798">
    <property type="entry name" value="Cu_amine_oxidase_C"/>
</dbReference>
<dbReference type="HOGENOM" id="CLU_1714094_0_0_1"/>
<proteinExistence type="inferred from homology"/>
<keyword evidence="1" id="KW-0186">Copper</keyword>
<organism evidence="3 4">
    <name type="scientific">Pseudogymnoascus destructans (strain ATCC MYA-4855 / 20631-21)</name>
    <name type="common">Bat white-nose syndrome fungus</name>
    <name type="synonym">Geomyces destructans</name>
    <dbReference type="NCBI Taxonomy" id="658429"/>
    <lineage>
        <taxon>Eukaryota</taxon>
        <taxon>Fungi</taxon>
        <taxon>Dikarya</taxon>
        <taxon>Ascomycota</taxon>
        <taxon>Pezizomycotina</taxon>
        <taxon>Leotiomycetes</taxon>
        <taxon>Thelebolales</taxon>
        <taxon>Thelebolaceae</taxon>
        <taxon>Pseudogymnoascus</taxon>
    </lineage>
</organism>
<dbReference type="Proteomes" id="UP000011064">
    <property type="component" value="Unassembled WGS sequence"/>
</dbReference>
<protein>
    <recommendedName>
        <fullName evidence="1">Amine oxidase</fullName>
        <ecNumber evidence="1">1.4.3.-</ecNumber>
    </recommendedName>
</protein>
<dbReference type="VEuPathDB" id="FungiDB:GMDG_03087"/>
<comment type="cofactor">
    <cofactor evidence="1">
        <name>Cu cation</name>
        <dbReference type="ChEBI" id="CHEBI:23378"/>
    </cofactor>
    <text evidence="1">Contains 1 topaquinone per subunit.</text>
</comment>
<keyword evidence="1" id="KW-0560">Oxidoreductase</keyword>
<dbReference type="PANTHER" id="PTHR10638">
    <property type="entry name" value="COPPER AMINE OXIDASE"/>
    <property type="match status" value="1"/>
</dbReference>
<gene>
    <name evidence="3" type="ORF">GMDG_03087</name>
</gene>